<comment type="caution">
    <text evidence="17">Lacks conserved residue(s) required for the propagation of feature annotation.</text>
</comment>
<evidence type="ECO:0000313" key="20">
    <source>
        <dbReference type="Proteomes" id="UP001427805"/>
    </source>
</evidence>
<dbReference type="InterPro" id="IPR017871">
    <property type="entry name" value="ABC_transporter-like_CS"/>
</dbReference>
<proteinExistence type="inferred from homology"/>
<keyword evidence="7 17" id="KW-0228">DNA excision</keyword>
<evidence type="ECO:0000256" key="13">
    <source>
        <dbReference type="ARBA" id="ARBA00023204"/>
    </source>
</evidence>
<keyword evidence="11 17" id="KW-0267">Excision nuclease</keyword>
<keyword evidence="20" id="KW-1185">Reference proteome</keyword>
<feature type="domain" description="ABC transporter" evidence="18">
    <location>
        <begin position="641"/>
        <end position="973"/>
    </location>
</feature>
<name>A0ABV0BCI2_9SPHN</name>
<dbReference type="InterPro" id="IPR013815">
    <property type="entry name" value="ATP_grasp_subdomain_1"/>
</dbReference>
<dbReference type="Proteomes" id="UP001427805">
    <property type="component" value="Unassembled WGS sequence"/>
</dbReference>
<gene>
    <name evidence="17 19" type="primary">uvrA</name>
    <name evidence="19" type="ORF">TPR58_18940</name>
</gene>
<evidence type="ECO:0000256" key="1">
    <source>
        <dbReference type="ARBA" id="ARBA00004496"/>
    </source>
</evidence>
<dbReference type="PROSITE" id="PS50893">
    <property type="entry name" value="ABC_TRANSPORTER_2"/>
    <property type="match status" value="1"/>
</dbReference>
<comment type="subunit">
    <text evidence="17">Forms a heterotetramer with UvrB during the search for lesions.</text>
</comment>
<dbReference type="Gene3D" id="1.10.8.280">
    <property type="entry name" value="ABC transporter ATPase domain-like"/>
    <property type="match status" value="1"/>
</dbReference>
<dbReference type="Gene3D" id="3.30.1490.20">
    <property type="entry name" value="ATP-grasp fold, A domain"/>
    <property type="match status" value="1"/>
</dbReference>
<dbReference type="Gene3D" id="3.40.50.300">
    <property type="entry name" value="P-loop containing nucleotide triphosphate hydrolases"/>
    <property type="match status" value="2"/>
</dbReference>
<evidence type="ECO:0000256" key="5">
    <source>
        <dbReference type="ARBA" id="ARBA00022741"/>
    </source>
</evidence>
<evidence type="ECO:0000256" key="8">
    <source>
        <dbReference type="ARBA" id="ARBA00022771"/>
    </source>
</evidence>
<dbReference type="EMBL" id="JBDIZK010000012">
    <property type="protein sequence ID" value="MEN3749258.1"/>
    <property type="molecule type" value="Genomic_DNA"/>
</dbReference>
<dbReference type="PROSITE" id="PS00211">
    <property type="entry name" value="ABC_TRANSPORTER_1"/>
    <property type="match status" value="2"/>
</dbReference>
<evidence type="ECO:0000259" key="18">
    <source>
        <dbReference type="PROSITE" id="PS50893"/>
    </source>
</evidence>
<evidence type="ECO:0000256" key="12">
    <source>
        <dbReference type="ARBA" id="ARBA00023125"/>
    </source>
</evidence>
<comment type="caution">
    <text evidence="19">The sequence shown here is derived from an EMBL/GenBank/DDBJ whole genome shotgun (WGS) entry which is preliminary data.</text>
</comment>
<keyword evidence="13 17" id="KW-0234">DNA repair</keyword>
<evidence type="ECO:0000256" key="2">
    <source>
        <dbReference type="ARBA" id="ARBA00022490"/>
    </source>
</evidence>
<evidence type="ECO:0000256" key="11">
    <source>
        <dbReference type="ARBA" id="ARBA00022881"/>
    </source>
</evidence>
<dbReference type="Pfam" id="PF17760">
    <property type="entry name" value="UvrA_inter"/>
    <property type="match status" value="1"/>
</dbReference>
<dbReference type="PANTHER" id="PTHR43152">
    <property type="entry name" value="UVRABC SYSTEM PROTEIN A"/>
    <property type="match status" value="1"/>
</dbReference>
<sequence>MALTTISVRGAREHNLKGVDIDIPRDTLTVITGLSGSGKSSLAFDTIYAEGQRRYVESLSAYARQFLELMQKPDVDHIEGLSPAISIEQKTTSRNPRSTVATVTEIYDYMRLLWARVGIPYSPATGLPISAQTVSQMVDRVLALPEGTRLLLLAPVVRGRKGEYRKELAEWQKAGFQRVRVDGEMYLIEEAPALDKKYKHDIEVVVDRLVVGGDIATRLAESFETALKLAEGLAYVDLVDGTVAETTGSSVREARQEFQVEGATSLGSMKGTGIPDNRIVFSEKFACPVSGFTISEIEPRLFSFNAPQGACPACDGLGEKLVFDEDLVVPNHELTIKKGAIVPWAKSNPPSPYYMQVLGSLAREFGFSLETPWKDLPGEVKLILLHGTGGKPVTLTFVDGKKSYDVRKPFEGVIGNLNRRMLQTESAWMREELSKYQAAHPCETCHGARLKPEALAVKVAGEDISHATRLSVVDALEWFKALPAHLTDQQREIARAILKEIDERLGFLNNVGLDYLNLSRTSGTLSGGESQRIRLASQIGSGLSGVLYVLDEPSIGLHQRDNDMLLATLRRLRDLGNTVLVVEHDEDAIRTADYVIDMGPGAGVHGGEVVAQGTLEQVLATEGSVTADYLNGTREVPLPAKRRKGTGKKLTVHNATANNLTGVTASIPLGTFTCITGVSGSGKSSFTIDTLYAAAARALNGARMLAGKHDKITGLEHLDKVIDIDQSPIGRTPRSNPATYTGAFTAIRDWFAGLPEAQARGYKPGRFSFNVKGGRCEACQGDGVLKIEMHFLPDVYVTCDVCHGARYNRETLEVKFKGKSIADVLDTTVEDAVEFFKAVPPIRDKMAMLAEVGLGYVKVGQQATTLSGGEAQRVKLAKELARRATGNTLYILDEPTTGLHFEDVRKLLEVLHALVEQGNTVVVIEHNLDVIKTADWVLDLGPEGGVKGGEIVAQGTPETVAKEPRSYTGTYLRPLLEKRKSAVPVPGEAVAAE</sequence>
<dbReference type="InterPro" id="IPR041102">
    <property type="entry name" value="UvrA_inter"/>
</dbReference>
<dbReference type="RefSeq" id="WP_346248296.1">
    <property type="nucleotide sequence ID" value="NZ_JBDIZK010000012.1"/>
</dbReference>
<keyword evidence="4 17" id="KW-0677">Repeat</keyword>
<evidence type="ECO:0000256" key="3">
    <source>
        <dbReference type="ARBA" id="ARBA00022723"/>
    </source>
</evidence>
<dbReference type="GO" id="GO:0016787">
    <property type="term" value="F:hydrolase activity"/>
    <property type="evidence" value="ECO:0007669"/>
    <property type="project" value="UniProtKB-KW"/>
</dbReference>
<evidence type="ECO:0000256" key="4">
    <source>
        <dbReference type="ARBA" id="ARBA00022737"/>
    </source>
</evidence>
<dbReference type="Pfam" id="PF17755">
    <property type="entry name" value="UvrA_DNA-bind"/>
    <property type="match status" value="1"/>
</dbReference>
<comment type="subcellular location">
    <subcellularLocation>
        <location evidence="1 17">Cytoplasm</location>
    </subcellularLocation>
</comment>
<evidence type="ECO:0000256" key="7">
    <source>
        <dbReference type="ARBA" id="ARBA00022769"/>
    </source>
</evidence>
<accession>A0ABV0BCI2</accession>
<dbReference type="InterPro" id="IPR004602">
    <property type="entry name" value="UvrA"/>
</dbReference>
<protein>
    <recommendedName>
        <fullName evidence="15 17">UvrABC system protein A</fullName>
        <shortName evidence="17">UvrA protein</shortName>
    </recommendedName>
    <alternativeName>
        <fullName evidence="16 17">Excinuclease ABC subunit A</fullName>
    </alternativeName>
</protein>
<evidence type="ECO:0000256" key="17">
    <source>
        <dbReference type="HAMAP-Rule" id="MF_00205"/>
    </source>
</evidence>
<dbReference type="NCBIfam" id="TIGR00630">
    <property type="entry name" value="uvra"/>
    <property type="match status" value="1"/>
</dbReference>
<keyword evidence="19" id="KW-0378">Hydrolase</keyword>
<evidence type="ECO:0000313" key="19">
    <source>
        <dbReference type="EMBL" id="MEN3749258.1"/>
    </source>
</evidence>
<dbReference type="CDD" id="cd03271">
    <property type="entry name" value="ABC_UvrA_II"/>
    <property type="match status" value="1"/>
</dbReference>
<evidence type="ECO:0000256" key="16">
    <source>
        <dbReference type="ARBA" id="ARBA00042156"/>
    </source>
</evidence>
<keyword evidence="3 17" id="KW-0479">Metal-binding</keyword>
<dbReference type="PANTHER" id="PTHR43152:SF3">
    <property type="entry name" value="UVRABC SYSTEM PROTEIN A"/>
    <property type="match status" value="1"/>
</dbReference>
<keyword evidence="2 17" id="KW-0963">Cytoplasm</keyword>
<keyword evidence="10 17" id="KW-0067">ATP-binding</keyword>
<feature type="binding site" evidence="17">
    <location>
        <begin position="33"/>
        <end position="40"/>
    </location>
    <ligand>
        <name>ATP</name>
        <dbReference type="ChEBI" id="CHEBI:30616"/>
    </ligand>
</feature>
<keyword evidence="12 17" id="KW-0238">DNA-binding</keyword>
<reference evidence="19 20" key="1">
    <citation type="submission" date="2024-05" db="EMBL/GenBank/DDBJ databases">
        <title>Sphingomonas sp. HF-S3 16S ribosomal RNA gene Genome sequencing and assembly.</title>
        <authorList>
            <person name="Lee H."/>
        </authorList>
    </citation>
    <scope>NUCLEOTIDE SEQUENCE [LARGE SCALE GENOMIC DNA]</scope>
    <source>
        <strain evidence="19 20">HF-S3</strain>
    </source>
</reference>
<evidence type="ECO:0000256" key="9">
    <source>
        <dbReference type="ARBA" id="ARBA00022833"/>
    </source>
</evidence>
<keyword evidence="9 17" id="KW-0862">Zinc</keyword>
<comment type="function">
    <text evidence="17">The UvrABC repair system catalyzes the recognition and processing of DNA lesions. UvrA is an ATPase and a DNA-binding protein. A damage recognition complex composed of 2 UvrA and 2 UvrB subunits scans DNA for abnormalities. When the presence of a lesion has been verified by UvrB, the UvrA molecules dissociate.</text>
</comment>
<comment type="similarity">
    <text evidence="14 17">Belongs to the ABC transporter superfamily. UvrA family.</text>
</comment>
<keyword evidence="17" id="KW-0742">SOS response</keyword>
<feature type="zinc finger region" description="C4-type" evidence="17">
    <location>
        <begin position="776"/>
        <end position="802"/>
    </location>
</feature>
<dbReference type="InterPro" id="IPR027417">
    <property type="entry name" value="P-loop_NTPase"/>
</dbReference>
<organism evidence="19 20">
    <name type="scientific">Sphingomonas rustica</name>
    <dbReference type="NCBI Taxonomy" id="3103142"/>
    <lineage>
        <taxon>Bacteria</taxon>
        <taxon>Pseudomonadati</taxon>
        <taxon>Pseudomonadota</taxon>
        <taxon>Alphaproteobacteria</taxon>
        <taxon>Sphingomonadales</taxon>
        <taxon>Sphingomonadaceae</taxon>
        <taxon>Sphingomonas</taxon>
    </lineage>
</organism>
<dbReference type="NCBIfam" id="NF001503">
    <property type="entry name" value="PRK00349.1"/>
    <property type="match status" value="1"/>
</dbReference>
<dbReference type="Pfam" id="PF00005">
    <property type="entry name" value="ABC_tran"/>
    <property type="match status" value="1"/>
</dbReference>
<dbReference type="HAMAP" id="MF_00205">
    <property type="entry name" value="UvrA"/>
    <property type="match status" value="1"/>
</dbReference>
<keyword evidence="8 17" id="KW-0863">Zinc-finger</keyword>
<evidence type="ECO:0000256" key="15">
    <source>
        <dbReference type="ARBA" id="ARBA00039316"/>
    </source>
</evidence>
<evidence type="ECO:0000256" key="10">
    <source>
        <dbReference type="ARBA" id="ARBA00022840"/>
    </source>
</evidence>
<dbReference type="InterPro" id="IPR003439">
    <property type="entry name" value="ABC_transporter-like_ATP-bd"/>
</dbReference>
<dbReference type="SUPFAM" id="SSF52540">
    <property type="entry name" value="P-loop containing nucleoside triphosphate hydrolases"/>
    <property type="match status" value="2"/>
</dbReference>
<feature type="binding site" evidence="17">
    <location>
        <begin position="677"/>
        <end position="684"/>
    </location>
    <ligand>
        <name>ATP</name>
        <dbReference type="ChEBI" id="CHEBI:30616"/>
    </ligand>
</feature>
<dbReference type="InterPro" id="IPR041552">
    <property type="entry name" value="UvrA_DNA-bd"/>
</dbReference>
<evidence type="ECO:0000256" key="6">
    <source>
        <dbReference type="ARBA" id="ARBA00022763"/>
    </source>
</evidence>
<keyword evidence="6 17" id="KW-0227">DNA damage</keyword>
<dbReference type="CDD" id="cd03270">
    <property type="entry name" value="ABC_UvrA_I"/>
    <property type="match status" value="1"/>
</dbReference>
<evidence type="ECO:0000256" key="14">
    <source>
        <dbReference type="ARBA" id="ARBA00038000"/>
    </source>
</evidence>
<keyword evidence="5 17" id="KW-0547">Nucleotide-binding</keyword>
<dbReference type="Gene3D" id="1.20.1580.10">
    <property type="entry name" value="ABC transporter ATPase like domain"/>
    <property type="match status" value="2"/>
</dbReference>